<protein>
    <submittedName>
        <fullName evidence="4">Oxidoreductase</fullName>
    </submittedName>
</protein>
<dbReference type="SUPFAM" id="SSF51735">
    <property type="entry name" value="NAD(P)-binding Rossmann-fold domains"/>
    <property type="match status" value="1"/>
</dbReference>
<dbReference type="PROSITE" id="PS00061">
    <property type="entry name" value="ADH_SHORT"/>
    <property type="match status" value="1"/>
</dbReference>
<evidence type="ECO:0000256" key="2">
    <source>
        <dbReference type="ARBA" id="ARBA00023002"/>
    </source>
</evidence>
<dbReference type="PANTHER" id="PTHR44196">
    <property type="entry name" value="DEHYDROGENASE/REDUCTASE SDR FAMILY MEMBER 7B"/>
    <property type="match status" value="1"/>
</dbReference>
<evidence type="ECO:0000313" key="4">
    <source>
        <dbReference type="EMBL" id="ODA06666.1"/>
    </source>
</evidence>
<dbReference type="PIRSF" id="PIRSF000126">
    <property type="entry name" value="11-beta-HSD1"/>
    <property type="match status" value="1"/>
</dbReference>
<evidence type="ECO:0000313" key="5">
    <source>
        <dbReference type="Proteomes" id="UP000094974"/>
    </source>
</evidence>
<dbReference type="Gene3D" id="3.40.50.720">
    <property type="entry name" value="NAD(P)-binding Rossmann-like Domain"/>
    <property type="match status" value="1"/>
</dbReference>
<dbReference type="InterPro" id="IPR002347">
    <property type="entry name" value="SDR_fam"/>
</dbReference>
<proteinExistence type="inferred from homology"/>
<comment type="similarity">
    <text evidence="1 3">Belongs to the short-chain dehydrogenases/reductases (SDR) family.</text>
</comment>
<accession>A0ABX2ZDL3</accession>
<comment type="caution">
    <text evidence="4">The sequence shown here is derived from an EMBL/GenBank/DDBJ whole genome shotgun (WGS) entry which is preliminary data.</text>
</comment>
<sequence>MTVSILQDKIVVITGASSGIGALCAQLLSEKGAIPILTARSQERLKQVSAGISGRHELIQLDVTRQEQVEAVAARVLEQYGRVDILLNNAGYGKFEYFNETHLTEFEQMMDVNYMGVVRCIKAFLPQMTERGHGQIVNVASMAGKIGTAKSSSYTATKHALLGFSNALRQELRGSGVTVTTINPGPIDTPFFELADPSGGYVRNVSWFMLQPDKVARHIVRAMELSKEEVNLPRWVSPFLKLYQLAPRLTDRLGHGVMNKK</sequence>
<keyword evidence="5" id="KW-1185">Reference proteome</keyword>
<dbReference type="InterPro" id="IPR020904">
    <property type="entry name" value="Sc_DH/Rdtase_CS"/>
</dbReference>
<dbReference type="Proteomes" id="UP000094974">
    <property type="component" value="Unassembled WGS sequence"/>
</dbReference>
<organism evidence="4 5">
    <name type="scientific">Paenibacillus polymyxa</name>
    <name type="common">Bacillus polymyxa</name>
    <dbReference type="NCBI Taxonomy" id="1406"/>
    <lineage>
        <taxon>Bacteria</taxon>
        <taxon>Bacillati</taxon>
        <taxon>Bacillota</taxon>
        <taxon>Bacilli</taxon>
        <taxon>Bacillales</taxon>
        <taxon>Paenibacillaceae</taxon>
        <taxon>Paenibacillus</taxon>
    </lineage>
</organism>
<dbReference type="Pfam" id="PF00106">
    <property type="entry name" value="adh_short"/>
    <property type="match status" value="1"/>
</dbReference>
<evidence type="ECO:0000256" key="1">
    <source>
        <dbReference type="ARBA" id="ARBA00006484"/>
    </source>
</evidence>
<dbReference type="PANTHER" id="PTHR44196:SF1">
    <property type="entry name" value="DEHYDROGENASE_REDUCTASE SDR FAMILY MEMBER 7B"/>
    <property type="match status" value="1"/>
</dbReference>
<dbReference type="PRINTS" id="PR00080">
    <property type="entry name" value="SDRFAMILY"/>
</dbReference>
<evidence type="ECO:0000256" key="3">
    <source>
        <dbReference type="RuleBase" id="RU000363"/>
    </source>
</evidence>
<reference evidence="5" key="1">
    <citation type="submission" date="2016-05" db="EMBL/GenBank/DDBJ databases">
        <title>Whole genome shotgun sequencing of cultured foodborne pathogen.</title>
        <authorList>
            <person name="Zheng J."/>
            <person name="Timme R."/>
            <person name="Allard M."/>
            <person name="Strain E."/>
            <person name="Luo Y."/>
            <person name="Brown E."/>
        </authorList>
    </citation>
    <scope>NUCLEOTIDE SEQUENCE [LARGE SCALE GENOMIC DNA]</scope>
    <source>
        <strain evidence="5">CFSAN034343</strain>
    </source>
</reference>
<keyword evidence="2" id="KW-0560">Oxidoreductase</keyword>
<dbReference type="PRINTS" id="PR00081">
    <property type="entry name" value="GDHRDH"/>
</dbReference>
<dbReference type="InterPro" id="IPR036291">
    <property type="entry name" value="NAD(P)-bd_dom_sf"/>
</dbReference>
<dbReference type="EMBL" id="LYND01000173">
    <property type="protein sequence ID" value="ODA06666.1"/>
    <property type="molecule type" value="Genomic_DNA"/>
</dbReference>
<name>A0ABX2ZDL3_PAEPO</name>
<gene>
    <name evidence="4" type="ORF">A7312_13920</name>
</gene>